<dbReference type="Gene3D" id="1.10.287.950">
    <property type="entry name" value="Methyl-accepting chemotaxis protein"/>
    <property type="match status" value="1"/>
</dbReference>
<dbReference type="GO" id="GO:0005886">
    <property type="term" value="C:plasma membrane"/>
    <property type="evidence" value="ECO:0007669"/>
    <property type="project" value="UniProtKB-SubCell"/>
</dbReference>
<feature type="transmembrane region" description="Helical" evidence="7">
    <location>
        <begin position="187"/>
        <end position="207"/>
    </location>
</feature>
<keyword evidence="2" id="KW-1003">Cell membrane</keyword>
<dbReference type="AlphaFoldDB" id="A0A2N5M6E0"/>
<evidence type="ECO:0000256" key="2">
    <source>
        <dbReference type="ARBA" id="ARBA00022475"/>
    </source>
</evidence>
<dbReference type="EMBL" id="PGUY01000031">
    <property type="protein sequence ID" value="PLT29917.1"/>
    <property type="molecule type" value="Genomic_DNA"/>
</dbReference>
<protein>
    <submittedName>
        <fullName evidence="10">Methyl-accepting chemotaxis protein</fullName>
    </submittedName>
</protein>
<evidence type="ECO:0000259" key="8">
    <source>
        <dbReference type="PROSITE" id="PS50111"/>
    </source>
</evidence>
<reference evidence="10 11" key="1">
    <citation type="submission" date="2017-11" db="EMBL/GenBank/DDBJ databases">
        <title>Comparitive Functional Genomics of Dry Heat Resistant strains isolated from the Viking Spacecraft.</title>
        <authorList>
            <person name="Seuylemezian A."/>
            <person name="Cooper K."/>
            <person name="Vaishampayan P."/>
        </authorList>
    </citation>
    <scope>NUCLEOTIDE SEQUENCE [LARGE SCALE GENOMIC DNA]</scope>
    <source>
        <strain evidence="10 11">V1-29</strain>
    </source>
</reference>
<keyword evidence="7" id="KW-0812">Transmembrane</keyword>
<comment type="subcellular location">
    <subcellularLocation>
        <location evidence="1">Cell membrane</location>
    </subcellularLocation>
</comment>
<accession>A0A2N5M6E0</accession>
<sequence>MHMKLKMKVGTKIRGAFLTLFLLLGCAAALAWYEIGQVDHTYSSLLDTEVVSMTRVKELKAELNQQSSEARGFLITGDEANMAEYQESANKFEKNVLLILSQSKDPEFIKLVKKIDELQGDYNMVIEKEVQAKKAENTNLYMTIVKTSAKDVGANFREAVDKAVEYQIKKVDQVSSEANHATKQTQWIVIAISIFSLAAALTLSYLVNHAITKPIIAASKAINKVADGDLAVNEIKVKNKDEIGTLIASLNHMVRNLRTIVGEVNQSASHVAASSEQLAASSEESTAAAEQIAHNTQRASQGMEIQLQQFETVSLSVSHMTSGLEQISENSNDMLSASEEAGAVTKKGTQSIANVVNQMGLIHGSVSEASEYIQSLDVRSAEISNIVSLITGIADQTNLLALNAAIEAARAGEQGRGFAVVADEVRKLAEESKRSADQITNMIILIQDEIKQAVQSMEKGSQLVNDGLTESAEANAAFDSISHSIESVTSKVKEVSASVQELTASSGQITEAVLEVREINQTSAAATLESSAATEEQLATMEEVTASAEALSKLAEDLQSTISHFKM</sequence>
<evidence type="ECO:0000259" key="9">
    <source>
        <dbReference type="PROSITE" id="PS50885"/>
    </source>
</evidence>
<proteinExistence type="inferred from homology"/>
<organism evidence="10 11">
    <name type="scientific">Peribacillus deserti</name>
    <dbReference type="NCBI Taxonomy" id="673318"/>
    <lineage>
        <taxon>Bacteria</taxon>
        <taxon>Bacillati</taxon>
        <taxon>Bacillota</taxon>
        <taxon>Bacilli</taxon>
        <taxon>Bacillales</taxon>
        <taxon>Bacillaceae</taxon>
        <taxon>Peribacillus</taxon>
    </lineage>
</organism>
<evidence type="ECO:0000256" key="1">
    <source>
        <dbReference type="ARBA" id="ARBA00004236"/>
    </source>
</evidence>
<dbReference type="PANTHER" id="PTHR32089:SF112">
    <property type="entry name" value="LYSOZYME-LIKE PROTEIN-RELATED"/>
    <property type="match status" value="1"/>
</dbReference>
<dbReference type="Gene3D" id="6.10.340.10">
    <property type="match status" value="1"/>
</dbReference>
<dbReference type="OrthoDB" id="107771at2"/>
<evidence type="ECO:0000313" key="11">
    <source>
        <dbReference type="Proteomes" id="UP000234748"/>
    </source>
</evidence>
<gene>
    <name evidence="10" type="ORF">CUU66_10320</name>
</gene>
<dbReference type="PROSITE" id="PS50111">
    <property type="entry name" value="CHEMOTAXIS_TRANSDUC_2"/>
    <property type="match status" value="1"/>
</dbReference>
<dbReference type="SMART" id="SM00304">
    <property type="entry name" value="HAMP"/>
    <property type="match status" value="1"/>
</dbReference>
<dbReference type="InterPro" id="IPR004089">
    <property type="entry name" value="MCPsignal_dom"/>
</dbReference>
<feature type="domain" description="Methyl-accepting transducer" evidence="8">
    <location>
        <begin position="281"/>
        <end position="517"/>
    </location>
</feature>
<comment type="caution">
    <text evidence="10">The sequence shown here is derived from an EMBL/GenBank/DDBJ whole genome shotgun (WGS) entry which is preliminary data.</text>
</comment>
<dbReference type="SUPFAM" id="SSF58104">
    <property type="entry name" value="Methyl-accepting chemotaxis protein (MCP) signaling domain"/>
    <property type="match status" value="1"/>
</dbReference>
<dbReference type="GO" id="GO:0007165">
    <property type="term" value="P:signal transduction"/>
    <property type="evidence" value="ECO:0007669"/>
    <property type="project" value="UniProtKB-KW"/>
</dbReference>
<dbReference type="PROSITE" id="PS50885">
    <property type="entry name" value="HAMP"/>
    <property type="match status" value="1"/>
</dbReference>
<dbReference type="PROSITE" id="PS51257">
    <property type="entry name" value="PROKAR_LIPOPROTEIN"/>
    <property type="match status" value="1"/>
</dbReference>
<keyword evidence="11" id="KW-1185">Reference proteome</keyword>
<keyword evidence="4 6" id="KW-0807">Transducer</keyword>
<dbReference type="PANTHER" id="PTHR32089">
    <property type="entry name" value="METHYL-ACCEPTING CHEMOTAXIS PROTEIN MCPB"/>
    <property type="match status" value="1"/>
</dbReference>
<dbReference type="SMART" id="SM00283">
    <property type="entry name" value="MA"/>
    <property type="match status" value="1"/>
</dbReference>
<dbReference type="Proteomes" id="UP000234748">
    <property type="component" value="Unassembled WGS sequence"/>
</dbReference>
<keyword evidence="7" id="KW-1133">Transmembrane helix</keyword>
<evidence type="ECO:0000313" key="10">
    <source>
        <dbReference type="EMBL" id="PLT29917.1"/>
    </source>
</evidence>
<dbReference type="InterPro" id="IPR003660">
    <property type="entry name" value="HAMP_dom"/>
</dbReference>
<evidence type="ECO:0000256" key="3">
    <source>
        <dbReference type="ARBA" id="ARBA00023136"/>
    </source>
</evidence>
<dbReference type="CDD" id="cd06225">
    <property type="entry name" value="HAMP"/>
    <property type="match status" value="1"/>
</dbReference>
<dbReference type="Pfam" id="PF05227">
    <property type="entry name" value="CHASE3"/>
    <property type="match status" value="1"/>
</dbReference>
<evidence type="ECO:0000256" key="5">
    <source>
        <dbReference type="ARBA" id="ARBA00029447"/>
    </source>
</evidence>
<keyword evidence="3 7" id="KW-0472">Membrane</keyword>
<dbReference type="CDD" id="cd11386">
    <property type="entry name" value="MCP_signal"/>
    <property type="match status" value="1"/>
</dbReference>
<feature type="domain" description="HAMP" evidence="9">
    <location>
        <begin position="209"/>
        <end position="262"/>
    </location>
</feature>
<dbReference type="InterPro" id="IPR007891">
    <property type="entry name" value="CHASE3"/>
</dbReference>
<evidence type="ECO:0000256" key="7">
    <source>
        <dbReference type="SAM" id="Phobius"/>
    </source>
</evidence>
<evidence type="ECO:0000256" key="6">
    <source>
        <dbReference type="PROSITE-ProRule" id="PRU00284"/>
    </source>
</evidence>
<evidence type="ECO:0000256" key="4">
    <source>
        <dbReference type="ARBA" id="ARBA00023224"/>
    </source>
</evidence>
<comment type="similarity">
    <text evidence="5">Belongs to the methyl-accepting chemotaxis (MCP) protein family.</text>
</comment>
<name>A0A2N5M6E0_9BACI</name>
<dbReference type="Pfam" id="PF00672">
    <property type="entry name" value="HAMP"/>
    <property type="match status" value="1"/>
</dbReference>
<dbReference type="Pfam" id="PF00015">
    <property type="entry name" value="MCPsignal"/>
    <property type="match status" value="1"/>
</dbReference>